<dbReference type="STRING" id="1631249.BQ8794_180096"/>
<dbReference type="Proteomes" id="UP000188388">
    <property type="component" value="Unassembled WGS sequence"/>
</dbReference>
<dbReference type="AlphaFoldDB" id="A0A1R3V4B1"/>
<proteinExistence type="predicted"/>
<keyword evidence="3" id="KW-1185">Reference proteome</keyword>
<dbReference type="EMBL" id="FTPD01000010">
    <property type="protein sequence ID" value="SIT54752.1"/>
    <property type="molecule type" value="Genomic_DNA"/>
</dbReference>
<name>A0A1R3V4B1_9HYPH</name>
<feature type="compositionally biased region" description="Low complexity" evidence="1">
    <location>
        <begin position="18"/>
        <end position="33"/>
    </location>
</feature>
<feature type="region of interest" description="Disordered" evidence="1">
    <location>
        <begin position="17"/>
        <end position="36"/>
    </location>
</feature>
<accession>A0A1R3V4B1</accession>
<protein>
    <submittedName>
        <fullName evidence="2">Uncharacterized protein</fullName>
    </submittedName>
</protein>
<reference evidence="3" key="1">
    <citation type="submission" date="2017-01" db="EMBL/GenBank/DDBJ databases">
        <authorList>
            <person name="Brunel B."/>
        </authorList>
    </citation>
    <scope>NUCLEOTIDE SEQUENCE [LARGE SCALE GENOMIC DNA]</scope>
</reference>
<sequence>MLEPGDIVVMDNLGCHKSASSPSWPSRSDSPGSVADRLQRADEVALADLFSPSMRMLSPISTSISEKCAHS</sequence>
<evidence type="ECO:0000313" key="3">
    <source>
        <dbReference type="Proteomes" id="UP000188388"/>
    </source>
</evidence>
<evidence type="ECO:0000313" key="2">
    <source>
        <dbReference type="EMBL" id="SIT54752.1"/>
    </source>
</evidence>
<organism evidence="2 3">
    <name type="scientific">Mesorhizobium prunaredense</name>
    <dbReference type="NCBI Taxonomy" id="1631249"/>
    <lineage>
        <taxon>Bacteria</taxon>
        <taxon>Pseudomonadati</taxon>
        <taxon>Pseudomonadota</taxon>
        <taxon>Alphaproteobacteria</taxon>
        <taxon>Hyphomicrobiales</taxon>
        <taxon>Phyllobacteriaceae</taxon>
        <taxon>Mesorhizobium</taxon>
    </lineage>
</organism>
<gene>
    <name evidence="2" type="ORF">BQ8794_180096</name>
</gene>
<evidence type="ECO:0000256" key="1">
    <source>
        <dbReference type="SAM" id="MobiDB-lite"/>
    </source>
</evidence>